<evidence type="ECO:0000256" key="3">
    <source>
        <dbReference type="ARBA" id="ARBA00022723"/>
    </source>
</evidence>
<evidence type="ECO:0000256" key="4">
    <source>
        <dbReference type="ARBA" id="ARBA00022857"/>
    </source>
</evidence>
<dbReference type="PANTHER" id="PTHR43616">
    <property type="entry name" value="GLYCEROL DEHYDROGENASE"/>
    <property type="match status" value="1"/>
</dbReference>
<dbReference type="CDD" id="cd08175">
    <property type="entry name" value="G1PDH"/>
    <property type="match status" value="1"/>
</dbReference>
<dbReference type="GO" id="GO:0008654">
    <property type="term" value="P:phospholipid biosynthetic process"/>
    <property type="evidence" value="ECO:0007669"/>
    <property type="project" value="UniProtKB-KW"/>
</dbReference>
<evidence type="ECO:0000313" key="11">
    <source>
        <dbReference type="Proteomes" id="UP000030700"/>
    </source>
</evidence>
<dbReference type="PANTHER" id="PTHR43616:SF5">
    <property type="entry name" value="GLYCEROL DEHYDROGENASE 1"/>
    <property type="match status" value="1"/>
</dbReference>
<keyword evidence="5" id="KW-0560">Oxidoreductase</keyword>
<name>A0A0S6VT03_9BACT</name>
<evidence type="ECO:0000256" key="5">
    <source>
        <dbReference type="ARBA" id="ARBA00023002"/>
    </source>
</evidence>
<reference evidence="10" key="1">
    <citation type="journal article" date="2015" name="PeerJ">
        <title>First genomic representation of candidate bacterial phylum KSB3 points to enhanced environmental sensing as a trigger of wastewater bulking.</title>
        <authorList>
            <person name="Sekiguchi Y."/>
            <person name="Ohashi A."/>
            <person name="Parks D.H."/>
            <person name="Yamauchi T."/>
            <person name="Tyson G.W."/>
            <person name="Hugenholtz P."/>
        </authorList>
    </citation>
    <scope>NUCLEOTIDE SEQUENCE [LARGE SCALE GENOMIC DNA]</scope>
</reference>
<dbReference type="InterPro" id="IPR016205">
    <property type="entry name" value="Glycerol_DH"/>
</dbReference>
<evidence type="ECO:0000256" key="2">
    <source>
        <dbReference type="ARBA" id="ARBA00022516"/>
    </source>
</evidence>
<keyword evidence="2" id="KW-0444">Lipid biosynthesis</keyword>
<keyword evidence="3" id="KW-0479">Metal-binding</keyword>
<dbReference type="STRING" id="1499966.U14_00278"/>
<accession>A0A0S6VT03</accession>
<keyword evidence="8" id="KW-0594">Phospholipid biosynthesis</keyword>
<proteinExistence type="predicted"/>
<dbReference type="Proteomes" id="UP000030700">
    <property type="component" value="Unassembled WGS sequence"/>
</dbReference>
<protein>
    <submittedName>
        <fullName evidence="10">Glycerol-1-phosphate dehydrogenase (NAD(P)(+))</fullName>
    </submittedName>
</protein>
<dbReference type="EMBL" id="DF820455">
    <property type="protein sequence ID" value="GAK49060.1"/>
    <property type="molecule type" value="Genomic_DNA"/>
</dbReference>
<dbReference type="GO" id="GO:0005829">
    <property type="term" value="C:cytosol"/>
    <property type="evidence" value="ECO:0007669"/>
    <property type="project" value="TreeGrafter"/>
</dbReference>
<dbReference type="HOGENOM" id="CLU_038362_1_0_0"/>
<evidence type="ECO:0000256" key="9">
    <source>
        <dbReference type="ARBA" id="ARBA00023264"/>
    </source>
</evidence>
<keyword evidence="7" id="KW-0443">Lipid metabolism</keyword>
<dbReference type="AlphaFoldDB" id="A0A0S6VT03"/>
<keyword evidence="1" id="KW-0963">Cytoplasm</keyword>
<evidence type="ECO:0000313" key="10">
    <source>
        <dbReference type="EMBL" id="GAK49060.1"/>
    </source>
</evidence>
<evidence type="ECO:0000256" key="7">
    <source>
        <dbReference type="ARBA" id="ARBA00023098"/>
    </source>
</evidence>
<keyword evidence="11" id="KW-1185">Reference proteome</keyword>
<keyword evidence="6" id="KW-0520">NAD</keyword>
<evidence type="ECO:0000256" key="1">
    <source>
        <dbReference type="ARBA" id="ARBA00022490"/>
    </source>
</evidence>
<organism evidence="10">
    <name type="scientific">Candidatus Moduliflexus flocculans</name>
    <dbReference type="NCBI Taxonomy" id="1499966"/>
    <lineage>
        <taxon>Bacteria</taxon>
        <taxon>Candidatus Moduliflexota</taxon>
        <taxon>Candidatus Moduliflexia</taxon>
        <taxon>Candidatus Moduliflexales</taxon>
        <taxon>Candidatus Moduliflexaceae</taxon>
    </lineage>
</organism>
<sequence>MSNPTIERALAAASETKGFISGSGCRADVPQIFQQYFPGVTALIVADDNTFRVAGQDVYERLQAAKIPTEQPFIFPGTPVLHSEYRHIEALRERLKPLANVIPIAVGSGTINDMVKRTVYELDRRYMVVATAASVDGYSSFGAPVVQGGFKKTMECPAPLVIVADIEILRNAPADMTAAGYADLMSKITAGADWIIADALGITPIRPDIWEMIQPPLRGWVTAPEKLAAGDDEAFSMLFEGLSMTGFAMQAMRDSRPASGSEHLFSHIWDMQDHRDASGSNVSHGFQVGIGMLGVTALMETVFRRDIRALNIDARCQQWPSWEAREAEIRQAFAGMPIVDRVLIESRMKYLEASDLRARLHLVAGIWDELGQRVTAQIFPYPILRQKLQVAGCPFAPDQIRLTREQMKQTCLMAQMIRNRYTILDLAYELGWLEECANEIASSSRYFS</sequence>
<dbReference type="Pfam" id="PF13685">
    <property type="entry name" value="Fe-ADH_2"/>
    <property type="match status" value="1"/>
</dbReference>
<dbReference type="GO" id="GO:0016614">
    <property type="term" value="F:oxidoreductase activity, acting on CH-OH group of donors"/>
    <property type="evidence" value="ECO:0007669"/>
    <property type="project" value="InterPro"/>
</dbReference>
<dbReference type="InterPro" id="IPR032837">
    <property type="entry name" value="G1PDH"/>
</dbReference>
<evidence type="ECO:0000256" key="8">
    <source>
        <dbReference type="ARBA" id="ARBA00023209"/>
    </source>
</evidence>
<dbReference type="GO" id="GO:0046872">
    <property type="term" value="F:metal ion binding"/>
    <property type="evidence" value="ECO:0007669"/>
    <property type="project" value="UniProtKB-KW"/>
</dbReference>
<keyword evidence="9" id="KW-1208">Phospholipid metabolism</keyword>
<dbReference type="Gene3D" id="3.40.50.1970">
    <property type="match status" value="1"/>
</dbReference>
<keyword evidence="4" id="KW-0521">NADP</keyword>
<dbReference type="Gene3D" id="1.20.1090.10">
    <property type="entry name" value="Dehydroquinate synthase-like - alpha domain"/>
    <property type="match status" value="1"/>
</dbReference>
<evidence type="ECO:0000256" key="6">
    <source>
        <dbReference type="ARBA" id="ARBA00023027"/>
    </source>
</evidence>
<dbReference type="SUPFAM" id="SSF56796">
    <property type="entry name" value="Dehydroquinate synthase-like"/>
    <property type="match status" value="1"/>
</dbReference>
<gene>
    <name evidence="10" type="ORF">U14_00278</name>
</gene>